<comment type="subcellular location">
    <subcellularLocation>
        <location evidence="1">Membrane</location>
        <topology evidence="1">Multi-pass membrane protein</topology>
    </subcellularLocation>
</comment>
<evidence type="ECO:0000256" key="4">
    <source>
        <dbReference type="ARBA" id="ARBA00022692"/>
    </source>
</evidence>
<gene>
    <name evidence="8" type="ORF">PEVE_00002863</name>
</gene>
<evidence type="ECO:0000313" key="8">
    <source>
        <dbReference type="EMBL" id="CAH3019499.1"/>
    </source>
</evidence>
<name>A0ABN8LVB9_9CNID</name>
<evidence type="ECO:0000256" key="6">
    <source>
        <dbReference type="ARBA" id="ARBA00023136"/>
    </source>
</evidence>
<comment type="caution">
    <text evidence="8">The sequence shown here is derived from an EMBL/GenBank/DDBJ whole genome shotgun (WGS) entry which is preliminary data.</text>
</comment>
<feature type="transmembrane region" description="Helical" evidence="7">
    <location>
        <begin position="182"/>
        <end position="205"/>
    </location>
</feature>
<dbReference type="Pfam" id="PF01940">
    <property type="entry name" value="DUF92"/>
    <property type="match status" value="1"/>
</dbReference>
<evidence type="ECO:0000256" key="7">
    <source>
        <dbReference type="SAM" id="Phobius"/>
    </source>
</evidence>
<evidence type="ECO:0000256" key="5">
    <source>
        <dbReference type="ARBA" id="ARBA00022989"/>
    </source>
</evidence>
<keyword evidence="4 7" id="KW-0812">Transmembrane</keyword>
<keyword evidence="5 7" id="KW-1133">Transmembrane helix</keyword>
<feature type="transmembrane region" description="Helical" evidence="7">
    <location>
        <begin position="9"/>
        <end position="27"/>
    </location>
</feature>
<evidence type="ECO:0000256" key="2">
    <source>
        <dbReference type="ARBA" id="ARBA00009012"/>
    </source>
</evidence>
<dbReference type="Proteomes" id="UP001159427">
    <property type="component" value="Unassembled WGS sequence"/>
</dbReference>
<feature type="transmembrane region" description="Helical" evidence="7">
    <location>
        <begin position="39"/>
        <end position="63"/>
    </location>
</feature>
<protein>
    <recommendedName>
        <fullName evidence="3">Transmembrane protein 19</fullName>
    </recommendedName>
</protein>
<feature type="transmembrane region" description="Helical" evidence="7">
    <location>
        <begin position="217"/>
        <end position="239"/>
    </location>
</feature>
<dbReference type="PANTHER" id="PTHR13353:SF5">
    <property type="entry name" value="TRANSMEMBRANE PROTEIN 19"/>
    <property type="match status" value="1"/>
</dbReference>
<feature type="transmembrane region" description="Helical" evidence="7">
    <location>
        <begin position="91"/>
        <end position="110"/>
    </location>
</feature>
<organism evidence="8 9">
    <name type="scientific">Porites evermanni</name>
    <dbReference type="NCBI Taxonomy" id="104178"/>
    <lineage>
        <taxon>Eukaryota</taxon>
        <taxon>Metazoa</taxon>
        <taxon>Cnidaria</taxon>
        <taxon>Anthozoa</taxon>
        <taxon>Hexacorallia</taxon>
        <taxon>Scleractinia</taxon>
        <taxon>Fungiina</taxon>
        <taxon>Poritidae</taxon>
        <taxon>Porites</taxon>
    </lineage>
</organism>
<comment type="similarity">
    <text evidence="2">Belongs to the TMEM19 family.</text>
</comment>
<keyword evidence="9" id="KW-1185">Reference proteome</keyword>
<dbReference type="InterPro" id="IPR002794">
    <property type="entry name" value="DUF92_TMEM19"/>
</dbReference>
<accession>A0ABN8LVB9</accession>
<evidence type="ECO:0000256" key="1">
    <source>
        <dbReference type="ARBA" id="ARBA00004141"/>
    </source>
</evidence>
<sequence length="300" mass="32183">MAIPFLQFLIRTGFAVFSCLIIVQHGLKKKSLDVTGAVAAVVVGFLLTLSNLCFFASCATFFLSSSKLTRFKSDVKEKIEDDFKKGGQRNWIQVFCNGGVPTLLALFYMIDVGIGEHAIDFAKDFTSSVLSIAVLGSFACSCGDTWASEIGTTISSHVPVLITTFTKVPVGTNGGITITGTVASVLGGTVIGVAYYLSLVSILAVRRITVITPQWPVIVMGCLGGFLGSVYDSLLGATLQYSGYCSVRKRVVNKPSPSTKHISGRSILDNHAVNLVSSLLTSITMPFIGYFLWKAIDDQY</sequence>
<reference evidence="8 9" key="1">
    <citation type="submission" date="2022-05" db="EMBL/GenBank/DDBJ databases">
        <authorList>
            <consortium name="Genoscope - CEA"/>
            <person name="William W."/>
        </authorList>
    </citation>
    <scope>NUCLEOTIDE SEQUENCE [LARGE SCALE GENOMIC DNA]</scope>
</reference>
<proteinExistence type="inferred from homology"/>
<keyword evidence="6 7" id="KW-0472">Membrane</keyword>
<evidence type="ECO:0000313" key="9">
    <source>
        <dbReference type="Proteomes" id="UP001159427"/>
    </source>
</evidence>
<dbReference type="PANTHER" id="PTHR13353">
    <property type="entry name" value="TRANSMEMBRANE PROTEIN 19"/>
    <property type="match status" value="1"/>
</dbReference>
<evidence type="ECO:0000256" key="3">
    <source>
        <dbReference type="ARBA" id="ARBA00014258"/>
    </source>
</evidence>
<dbReference type="EMBL" id="CALNXI010000117">
    <property type="protein sequence ID" value="CAH3019499.1"/>
    <property type="molecule type" value="Genomic_DNA"/>
</dbReference>
<feature type="transmembrane region" description="Helical" evidence="7">
    <location>
        <begin position="272"/>
        <end position="293"/>
    </location>
</feature>